<evidence type="ECO:0000313" key="1">
    <source>
        <dbReference type="EMBL" id="MEE2041109.1"/>
    </source>
</evidence>
<keyword evidence="2" id="KW-1185">Reference proteome</keyword>
<comment type="caution">
    <text evidence="1">The sequence shown here is derived from an EMBL/GenBank/DDBJ whole genome shotgun (WGS) entry which is preliminary data.</text>
</comment>
<protein>
    <recommendedName>
        <fullName evidence="3">Alanine and proline-rich secreted protein Apa</fullName>
    </recommendedName>
</protein>
<reference evidence="1 2" key="1">
    <citation type="submission" date="2023-08" db="EMBL/GenBank/DDBJ databases">
        <authorList>
            <person name="Girao M."/>
            <person name="Carvalho M.F."/>
        </authorList>
    </citation>
    <scope>NUCLEOTIDE SEQUENCE [LARGE SCALE GENOMIC DNA]</scope>
    <source>
        <strain evidence="1 2">CT-R113</strain>
    </source>
</reference>
<proteinExistence type="predicted"/>
<sequence length="204" mass="21146">MAEATEDGPRTEPREHLSNWVPLGVAAAAVAVLVGGWPLVNTLVPGSESVPSGEPVPVGAGGDYRASLTFPQDGWLLDTGSSQAGQTYRFDRGPVQLTLNSVTPVTEPPPTPEELWEGMRRIARAGESSARLSDPESISTEEGAEGLTGTLKSDSQQGAAVVYPSPDGRFAVEMTLAGQDATTADLAAVADVVRSVTFTKEGAA</sequence>
<evidence type="ECO:0008006" key="3">
    <source>
        <dbReference type="Google" id="ProtNLM"/>
    </source>
</evidence>
<dbReference type="EMBL" id="JAUZMY010000041">
    <property type="protein sequence ID" value="MEE2041109.1"/>
    <property type="molecule type" value="Genomic_DNA"/>
</dbReference>
<name>A0ABU7KFU3_9ACTN</name>
<evidence type="ECO:0000313" key="2">
    <source>
        <dbReference type="Proteomes" id="UP001356095"/>
    </source>
</evidence>
<dbReference type="Proteomes" id="UP001356095">
    <property type="component" value="Unassembled WGS sequence"/>
</dbReference>
<accession>A0ABU7KFU3</accession>
<dbReference type="RefSeq" id="WP_330094869.1">
    <property type="nucleotide sequence ID" value="NZ_JAUZMY010000041.1"/>
</dbReference>
<organism evidence="1 2">
    <name type="scientific">Nocardiopsis codii</name>
    <dbReference type="NCBI Taxonomy" id="3065942"/>
    <lineage>
        <taxon>Bacteria</taxon>
        <taxon>Bacillati</taxon>
        <taxon>Actinomycetota</taxon>
        <taxon>Actinomycetes</taxon>
        <taxon>Streptosporangiales</taxon>
        <taxon>Nocardiopsidaceae</taxon>
        <taxon>Nocardiopsis</taxon>
    </lineage>
</organism>
<gene>
    <name evidence="1" type="ORF">Q8791_28185</name>
</gene>